<feature type="transmembrane region" description="Helical" evidence="1">
    <location>
        <begin position="111"/>
        <end position="129"/>
    </location>
</feature>
<keyword evidence="3" id="KW-1185">Reference proteome</keyword>
<accession>A0ABZ3H776</accession>
<keyword evidence="1" id="KW-1133">Transmembrane helix</keyword>
<evidence type="ECO:0000256" key="1">
    <source>
        <dbReference type="SAM" id="Phobius"/>
    </source>
</evidence>
<gene>
    <name evidence="2" type="ORF">WCY31_06855</name>
</gene>
<keyword evidence="1" id="KW-0472">Membrane</keyword>
<feature type="transmembrane region" description="Helical" evidence="1">
    <location>
        <begin position="49"/>
        <end position="71"/>
    </location>
</feature>
<feature type="transmembrane region" description="Helical" evidence="1">
    <location>
        <begin position="77"/>
        <end position="99"/>
    </location>
</feature>
<dbReference type="Proteomes" id="UP001447842">
    <property type="component" value="Chromosome"/>
</dbReference>
<name>A0ABZ3H776_9BACT</name>
<evidence type="ECO:0008006" key="4">
    <source>
        <dbReference type="Google" id="ProtNLM"/>
    </source>
</evidence>
<feature type="transmembrane region" description="Helical" evidence="1">
    <location>
        <begin position="6"/>
        <end position="37"/>
    </location>
</feature>
<dbReference type="EMBL" id="CP147920">
    <property type="protein sequence ID" value="XAU13974.1"/>
    <property type="molecule type" value="Genomic_DNA"/>
</dbReference>
<organism evidence="2 3">
    <name type="scientific">Sulfurimonas diazotrophicus</name>
    <dbReference type="NCBI Taxonomy" id="3131939"/>
    <lineage>
        <taxon>Bacteria</taxon>
        <taxon>Pseudomonadati</taxon>
        <taxon>Campylobacterota</taxon>
        <taxon>Epsilonproteobacteria</taxon>
        <taxon>Campylobacterales</taxon>
        <taxon>Sulfurimonadaceae</taxon>
        <taxon>Sulfurimonas</taxon>
    </lineage>
</organism>
<evidence type="ECO:0000313" key="3">
    <source>
        <dbReference type="Proteomes" id="UP001447842"/>
    </source>
</evidence>
<dbReference type="RefSeq" id="WP_345971797.1">
    <property type="nucleotide sequence ID" value="NZ_CP147920.1"/>
</dbReference>
<proteinExistence type="predicted"/>
<keyword evidence="1" id="KW-0812">Transmembrane</keyword>
<protein>
    <recommendedName>
        <fullName evidence="4">Cobalt ECF transporter T component CbiQ</fullName>
    </recommendedName>
</protein>
<sequence length="182" mass="20497">MQRERLWLFAYLAGIVALGYIHDVRVVAAAVLVLVALGGRRRWLLLRRAVAALLLFNATVTLTYLLAHYFFGLPEAALLLINLRALAMTLMTFTLVSRINMARALSFSKTLSLLYTLCVSQVIAFMRSYAAFSEGLKSRHAGRQRGTRLHALLAQLYFFMYKTLSLSQENAMGMRSRGVMDD</sequence>
<evidence type="ECO:0000313" key="2">
    <source>
        <dbReference type="EMBL" id="XAU13974.1"/>
    </source>
</evidence>
<reference evidence="2 3" key="1">
    <citation type="submission" date="2024-03" db="EMBL/GenBank/DDBJ databases">
        <title>Sulfurimonas sp. HSL3-1.</title>
        <authorList>
            <person name="Wang S."/>
        </authorList>
    </citation>
    <scope>NUCLEOTIDE SEQUENCE [LARGE SCALE GENOMIC DNA]</scope>
    <source>
        <strain evidence="2 3">HSL3-1</strain>
    </source>
</reference>